<name>A0A8K0KKV3_LADFU</name>
<feature type="region of interest" description="Disordered" evidence="1">
    <location>
        <begin position="409"/>
        <end position="485"/>
    </location>
</feature>
<dbReference type="AlphaFoldDB" id="A0A8K0KKV3"/>
<reference evidence="2" key="2">
    <citation type="submission" date="2017-10" db="EMBL/GenBank/DDBJ databases">
        <title>Ladona fulva Genome sequencing and assembly.</title>
        <authorList>
            <person name="Murali S."/>
            <person name="Richards S."/>
            <person name="Bandaranaike D."/>
            <person name="Bellair M."/>
            <person name="Blankenburg K."/>
            <person name="Chao H."/>
            <person name="Dinh H."/>
            <person name="Doddapaneni H."/>
            <person name="Dugan-Rocha S."/>
            <person name="Elkadiri S."/>
            <person name="Gnanaolivu R."/>
            <person name="Hernandez B."/>
            <person name="Skinner E."/>
            <person name="Javaid M."/>
            <person name="Lee S."/>
            <person name="Li M."/>
            <person name="Ming W."/>
            <person name="Munidasa M."/>
            <person name="Muniz J."/>
            <person name="Nguyen L."/>
            <person name="Hughes D."/>
            <person name="Osuji N."/>
            <person name="Pu L.-L."/>
            <person name="Puazo M."/>
            <person name="Qu C."/>
            <person name="Quiroz J."/>
            <person name="Raj R."/>
            <person name="Weissenberger G."/>
            <person name="Xin Y."/>
            <person name="Zou X."/>
            <person name="Han Y."/>
            <person name="Worley K."/>
            <person name="Muzny D."/>
            <person name="Gibbs R."/>
        </authorList>
    </citation>
    <scope>NUCLEOTIDE SEQUENCE</scope>
    <source>
        <strain evidence="2">Sampled in the wild</strain>
    </source>
</reference>
<evidence type="ECO:0000313" key="2">
    <source>
        <dbReference type="EMBL" id="KAG8237166.1"/>
    </source>
</evidence>
<protein>
    <submittedName>
        <fullName evidence="2">Uncharacterized protein</fullName>
    </submittedName>
</protein>
<sequence>MRVEHGTRKTETHTCIHSAQGTAVPDRRYGLEVAIKNPKKKYQDKVSALLSGWERLASLASGSPAAVNSLAECLYRDTLTLVLKGHWPKLSPATKTHLSVTLQRCVSSLISPSALKKCRDLIGLVHNPWGDPTLTEIFNNPEKIDDAKVIDFCLSEKDSMLFVRLETLCDSKCEDLALKLARACLRCLKLSDTRFRNVCTPDELNFILDLYIFLLYKFKNVQEIIHELKHLDLKEGLQLIRRYSATKNVNIPPRIWKNSQKVAELAAQYFLAVAMVKPVAETVGLLKDLMTEWAMLHSRDEAISENLANMIRKLIQPAESALHVYIFIEVLVDKVKETEVRLSYGFQKLADLLKDNLGVSRECILTAFSLYPTESSYKQLQEMALASGKIRSCSPQLVLRKRKTKIPLKGREDRMGKSAHRRKVARALESESTSSSPSTMNSSMKKCSTEAYSGTVNSQTLRRTVSQNVSLSEGNSPVTDDNNSI</sequence>
<feature type="compositionally biased region" description="Polar residues" evidence="1">
    <location>
        <begin position="450"/>
        <end position="485"/>
    </location>
</feature>
<evidence type="ECO:0000256" key="1">
    <source>
        <dbReference type="SAM" id="MobiDB-lite"/>
    </source>
</evidence>
<keyword evidence="3" id="KW-1185">Reference proteome</keyword>
<dbReference type="Proteomes" id="UP000792457">
    <property type="component" value="Unassembled WGS sequence"/>
</dbReference>
<accession>A0A8K0KKV3</accession>
<proteinExistence type="predicted"/>
<organism evidence="2 3">
    <name type="scientific">Ladona fulva</name>
    <name type="common">Scarce chaser dragonfly</name>
    <name type="synonym">Libellula fulva</name>
    <dbReference type="NCBI Taxonomy" id="123851"/>
    <lineage>
        <taxon>Eukaryota</taxon>
        <taxon>Metazoa</taxon>
        <taxon>Ecdysozoa</taxon>
        <taxon>Arthropoda</taxon>
        <taxon>Hexapoda</taxon>
        <taxon>Insecta</taxon>
        <taxon>Pterygota</taxon>
        <taxon>Palaeoptera</taxon>
        <taxon>Odonata</taxon>
        <taxon>Epiprocta</taxon>
        <taxon>Anisoptera</taxon>
        <taxon>Libelluloidea</taxon>
        <taxon>Libellulidae</taxon>
        <taxon>Ladona</taxon>
    </lineage>
</organism>
<gene>
    <name evidence="2" type="ORF">J437_LFUL016650</name>
</gene>
<feature type="compositionally biased region" description="Low complexity" evidence="1">
    <location>
        <begin position="430"/>
        <end position="444"/>
    </location>
</feature>
<reference evidence="2" key="1">
    <citation type="submission" date="2013-04" db="EMBL/GenBank/DDBJ databases">
        <authorList>
            <person name="Qu J."/>
            <person name="Murali S.C."/>
            <person name="Bandaranaike D."/>
            <person name="Bellair M."/>
            <person name="Blankenburg K."/>
            <person name="Chao H."/>
            <person name="Dinh H."/>
            <person name="Doddapaneni H."/>
            <person name="Downs B."/>
            <person name="Dugan-Rocha S."/>
            <person name="Elkadiri S."/>
            <person name="Gnanaolivu R.D."/>
            <person name="Hernandez B."/>
            <person name="Javaid M."/>
            <person name="Jayaseelan J.C."/>
            <person name="Lee S."/>
            <person name="Li M."/>
            <person name="Ming W."/>
            <person name="Munidasa M."/>
            <person name="Muniz J."/>
            <person name="Nguyen L."/>
            <person name="Ongeri F."/>
            <person name="Osuji N."/>
            <person name="Pu L.-L."/>
            <person name="Puazo M."/>
            <person name="Qu C."/>
            <person name="Quiroz J."/>
            <person name="Raj R."/>
            <person name="Weissenberger G."/>
            <person name="Xin Y."/>
            <person name="Zou X."/>
            <person name="Han Y."/>
            <person name="Richards S."/>
            <person name="Worley K."/>
            <person name="Muzny D."/>
            <person name="Gibbs R."/>
        </authorList>
    </citation>
    <scope>NUCLEOTIDE SEQUENCE</scope>
    <source>
        <strain evidence="2">Sampled in the wild</strain>
    </source>
</reference>
<dbReference type="OrthoDB" id="6427254at2759"/>
<dbReference type="EMBL" id="KZ309128">
    <property type="protein sequence ID" value="KAG8237166.1"/>
    <property type="molecule type" value="Genomic_DNA"/>
</dbReference>
<evidence type="ECO:0000313" key="3">
    <source>
        <dbReference type="Proteomes" id="UP000792457"/>
    </source>
</evidence>
<comment type="caution">
    <text evidence="2">The sequence shown here is derived from an EMBL/GenBank/DDBJ whole genome shotgun (WGS) entry which is preliminary data.</text>
</comment>